<dbReference type="EMBL" id="OZ034817">
    <property type="protein sequence ID" value="CAL1381324.1"/>
    <property type="molecule type" value="Genomic_DNA"/>
</dbReference>
<name>A0AAV2E667_9ROSI</name>
<keyword evidence="2" id="KW-1185">Reference proteome</keyword>
<proteinExistence type="predicted"/>
<evidence type="ECO:0000313" key="1">
    <source>
        <dbReference type="EMBL" id="CAL1381324.1"/>
    </source>
</evidence>
<dbReference type="AlphaFoldDB" id="A0AAV2E667"/>
<accession>A0AAV2E667</accession>
<reference evidence="1 2" key="1">
    <citation type="submission" date="2024-04" db="EMBL/GenBank/DDBJ databases">
        <authorList>
            <person name="Fracassetti M."/>
        </authorList>
    </citation>
    <scope>NUCLEOTIDE SEQUENCE [LARGE SCALE GENOMIC DNA]</scope>
</reference>
<gene>
    <name evidence="1" type="ORF">LTRI10_LOCUS22708</name>
</gene>
<dbReference type="Proteomes" id="UP001497516">
    <property type="component" value="Chromosome 4"/>
</dbReference>
<sequence>MESSPFRPPLRFLNDHWRPIPSVGHPPTSRQKSIFSIVDAKGSTGKTMTLLTFPAKTTTLLPFSALALLPFPAKTTKKNLSQSSEFLEKLWSGVGCTLGKTNRTDQGVEHVPDYN</sequence>
<evidence type="ECO:0000313" key="2">
    <source>
        <dbReference type="Proteomes" id="UP001497516"/>
    </source>
</evidence>
<protein>
    <submittedName>
        <fullName evidence="1">Uncharacterized protein</fullName>
    </submittedName>
</protein>
<organism evidence="1 2">
    <name type="scientific">Linum trigynum</name>
    <dbReference type="NCBI Taxonomy" id="586398"/>
    <lineage>
        <taxon>Eukaryota</taxon>
        <taxon>Viridiplantae</taxon>
        <taxon>Streptophyta</taxon>
        <taxon>Embryophyta</taxon>
        <taxon>Tracheophyta</taxon>
        <taxon>Spermatophyta</taxon>
        <taxon>Magnoliopsida</taxon>
        <taxon>eudicotyledons</taxon>
        <taxon>Gunneridae</taxon>
        <taxon>Pentapetalae</taxon>
        <taxon>rosids</taxon>
        <taxon>fabids</taxon>
        <taxon>Malpighiales</taxon>
        <taxon>Linaceae</taxon>
        <taxon>Linum</taxon>
    </lineage>
</organism>